<protein>
    <submittedName>
        <fullName evidence="20">PBP1A family penicillin-binding protein</fullName>
    </submittedName>
</protein>
<evidence type="ECO:0000256" key="7">
    <source>
        <dbReference type="ARBA" id="ARBA00022801"/>
    </source>
</evidence>
<evidence type="ECO:0000256" key="11">
    <source>
        <dbReference type="ARBA" id="ARBA00023136"/>
    </source>
</evidence>
<evidence type="ECO:0000313" key="21">
    <source>
        <dbReference type="Proteomes" id="UP001057877"/>
    </source>
</evidence>
<sequence length="724" mass="79232">MQPKGNIPEIKKQNTTNPIVNRGGRKRSGRKRAGRKRPAWQTFLWAAAILGIAALAAGWIAFRILVGAQDVSQLDEPLPASTVLYDRSGKEVSRLSPNEIQAVAYDKMPQTLIDAVTAVEDKRYFEHQGMDMWAIGRAFYANLTAGGTVQGGSTITQQLAKNVFLTHERTWTRKWNEVLLAKKIEENYDKRKIMELYLNQIYFGEGAWGIKRAAETYFNKTVDQLTLPESAMLAGLIRAPSALTPYKHPKKAKERRDLVLSLMHEQGKITKAEYDIASRDPVKLRGVKANKSGAMKYPYYVDQVIREAGALYGLTENEVLHGGLRIYTALDTGMQEAAQKVYANKALFPQSKPDQLIQSGTVLVDPRDGGIRAIIGGRGDQPFRGFNRASQLKRQPGSTMKPIAAYTPALERGYRPSDTLVDEPVDFGGYRPKNAGGTYHGEVSLYEALVHSYNVPAVKLLNEIGIDAGLEAAERFGIELTDGDRTLGLALGGLQEGVSPLDMAEAFGVYANEGARIPAHTIIRIESADGVVLADAGGLAAEQVIEPEIAHTMTAMLEGVVREGTGQAAAIAGRQVAGKTGTTEMPGTSGSGAKDNWFVGYTPQLVGAVWIGYDKTDSAHYLTTTSKAAAAVFQALMTEALDGEPVLAFPAAKGMNVKGKKDGAKYNDDDDDEKQEKKDKKDKKDKHKDKEDKKKDNRNDKDKENGKGRDKEDRSDRGKKNDND</sequence>
<dbReference type="RefSeq" id="WP_258388784.1">
    <property type="nucleotide sequence ID" value="NZ_CP091430.1"/>
</dbReference>
<gene>
    <name evidence="20" type="ORF">L1F29_13295</name>
</gene>
<keyword evidence="5" id="KW-0808">Transferase</keyword>
<keyword evidence="21" id="KW-1185">Reference proteome</keyword>
<keyword evidence="10 17" id="KW-1133">Transmembrane helix</keyword>
<evidence type="ECO:0000256" key="9">
    <source>
        <dbReference type="ARBA" id="ARBA00022984"/>
    </source>
</evidence>
<dbReference type="InterPro" id="IPR050396">
    <property type="entry name" value="Glycosyltr_51/Transpeptidase"/>
</dbReference>
<evidence type="ECO:0000256" key="6">
    <source>
        <dbReference type="ARBA" id="ARBA00022692"/>
    </source>
</evidence>
<evidence type="ECO:0000256" key="17">
    <source>
        <dbReference type="SAM" id="Phobius"/>
    </source>
</evidence>
<evidence type="ECO:0000256" key="3">
    <source>
        <dbReference type="ARBA" id="ARBA00022670"/>
    </source>
</evidence>
<dbReference type="SUPFAM" id="SSF56601">
    <property type="entry name" value="beta-lactamase/transpeptidase-like"/>
    <property type="match status" value="1"/>
</dbReference>
<evidence type="ECO:0000256" key="16">
    <source>
        <dbReference type="SAM" id="MobiDB-lite"/>
    </source>
</evidence>
<keyword evidence="3" id="KW-0645">Protease</keyword>
<keyword evidence="4" id="KW-0328">Glycosyltransferase</keyword>
<evidence type="ECO:0000256" key="10">
    <source>
        <dbReference type="ARBA" id="ARBA00022989"/>
    </source>
</evidence>
<dbReference type="Gene3D" id="3.40.710.10">
    <property type="entry name" value="DD-peptidase/beta-lactamase superfamily"/>
    <property type="match status" value="1"/>
</dbReference>
<keyword evidence="1" id="KW-1003">Cell membrane</keyword>
<keyword evidence="11 17" id="KW-0472">Membrane</keyword>
<keyword evidence="13" id="KW-0961">Cell wall biogenesis/degradation</keyword>
<evidence type="ECO:0000259" key="18">
    <source>
        <dbReference type="Pfam" id="PF00905"/>
    </source>
</evidence>
<comment type="catalytic activity">
    <reaction evidence="14">
        <text>Preferential cleavage: (Ac)2-L-Lys-D-Ala-|-D-Ala. Also transpeptidation of peptidyl-alanyl moieties that are N-acyl substituents of D-alanine.</text>
        <dbReference type="EC" id="3.4.16.4"/>
    </reaction>
</comment>
<dbReference type="InterPro" id="IPR023346">
    <property type="entry name" value="Lysozyme-like_dom_sf"/>
</dbReference>
<name>A0ABY5SG36_9BACL</name>
<comment type="catalytic activity">
    <reaction evidence="15">
        <text>[GlcNAc-(1-&gt;4)-Mur2Ac(oyl-L-Ala-gamma-D-Glu-L-Lys-D-Ala-D-Ala)](n)-di-trans,octa-cis-undecaprenyl diphosphate + beta-D-GlcNAc-(1-&gt;4)-Mur2Ac(oyl-L-Ala-gamma-D-Glu-L-Lys-D-Ala-D-Ala)-di-trans,octa-cis-undecaprenyl diphosphate = [GlcNAc-(1-&gt;4)-Mur2Ac(oyl-L-Ala-gamma-D-Glu-L-Lys-D-Ala-D-Ala)](n+1)-di-trans,octa-cis-undecaprenyl diphosphate + di-trans,octa-cis-undecaprenyl diphosphate + H(+)</text>
        <dbReference type="Rhea" id="RHEA:23708"/>
        <dbReference type="Rhea" id="RHEA-COMP:9602"/>
        <dbReference type="Rhea" id="RHEA-COMP:9603"/>
        <dbReference type="ChEBI" id="CHEBI:15378"/>
        <dbReference type="ChEBI" id="CHEBI:58405"/>
        <dbReference type="ChEBI" id="CHEBI:60033"/>
        <dbReference type="ChEBI" id="CHEBI:78435"/>
        <dbReference type="EC" id="2.4.99.28"/>
    </reaction>
</comment>
<keyword evidence="7" id="KW-0378">Hydrolase</keyword>
<evidence type="ECO:0000256" key="2">
    <source>
        <dbReference type="ARBA" id="ARBA00022645"/>
    </source>
</evidence>
<evidence type="ECO:0000256" key="12">
    <source>
        <dbReference type="ARBA" id="ARBA00023268"/>
    </source>
</evidence>
<evidence type="ECO:0000256" key="5">
    <source>
        <dbReference type="ARBA" id="ARBA00022679"/>
    </source>
</evidence>
<dbReference type="Pfam" id="PF00912">
    <property type="entry name" value="Transgly"/>
    <property type="match status" value="1"/>
</dbReference>
<feature type="region of interest" description="Disordered" evidence="16">
    <location>
        <begin position="1"/>
        <end position="35"/>
    </location>
</feature>
<dbReference type="SUPFAM" id="SSF53955">
    <property type="entry name" value="Lysozyme-like"/>
    <property type="match status" value="1"/>
</dbReference>
<dbReference type="Pfam" id="PF00905">
    <property type="entry name" value="Transpeptidase"/>
    <property type="match status" value="1"/>
</dbReference>
<feature type="region of interest" description="Disordered" evidence="16">
    <location>
        <begin position="657"/>
        <end position="724"/>
    </location>
</feature>
<keyword evidence="6 17" id="KW-0812">Transmembrane</keyword>
<dbReference type="InterPro" id="IPR012338">
    <property type="entry name" value="Beta-lactam/transpept-like"/>
</dbReference>
<feature type="transmembrane region" description="Helical" evidence="17">
    <location>
        <begin position="42"/>
        <end position="62"/>
    </location>
</feature>
<dbReference type="InterPro" id="IPR036950">
    <property type="entry name" value="PBP_transglycosylase"/>
</dbReference>
<evidence type="ECO:0000256" key="1">
    <source>
        <dbReference type="ARBA" id="ARBA00022475"/>
    </source>
</evidence>
<accession>A0ABY5SG36</accession>
<evidence type="ECO:0000313" key="20">
    <source>
        <dbReference type="EMBL" id="UVI32734.1"/>
    </source>
</evidence>
<feature type="domain" description="Penicillin-binding protein transpeptidase" evidence="18">
    <location>
        <begin position="361"/>
        <end position="637"/>
    </location>
</feature>
<evidence type="ECO:0000256" key="8">
    <source>
        <dbReference type="ARBA" id="ARBA00022960"/>
    </source>
</evidence>
<dbReference type="EMBL" id="CP091430">
    <property type="protein sequence ID" value="UVI32734.1"/>
    <property type="molecule type" value="Genomic_DNA"/>
</dbReference>
<dbReference type="NCBIfam" id="TIGR02074">
    <property type="entry name" value="PBP_1a_fam"/>
    <property type="match status" value="1"/>
</dbReference>
<dbReference type="PANTHER" id="PTHR32282:SF32">
    <property type="entry name" value="PENICILLIN-BINDING PROTEIN 2A"/>
    <property type="match status" value="1"/>
</dbReference>
<evidence type="ECO:0000256" key="14">
    <source>
        <dbReference type="ARBA" id="ARBA00034000"/>
    </source>
</evidence>
<organism evidence="20 21">
    <name type="scientific">Paenibacillus spongiae</name>
    <dbReference type="NCBI Taxonomy" id="2909671"/>
    <lineage>
        <taxon>Bacteria</taxon>
        <taxon>Bacillati</taxon>
        <taxon>Bacillota</taxon>
        <taxon>Bacilli</taxon>
        <taxon>Bacillales</taxon>
        <taxon>Paenibacillaceae</taxon>
        <taxon>Paenibacillus</taxon>
    </lineage>
</organism>
<evidence type="ECO:0000256" key="13">
    <source>
        <dbReference type="ARBA" id="ARBA00023316"/>
    </source>
</evidence>
<keyword evidence="2" id="KW-0121">Carboxypeptidase</keyword>
<keyword evidence="12" id="KW-0511">Multifunctional enzyme</keyword>
<keyword evidence="8" id="KW-0133">Cell shape</keyword>
<dbReference type="PANTHER" id="PTHR32282">
    <property type="entry name" value="BINDING PROTEIN TRANSPEPTIDASE, PUTATIVE-RELATED"/>
    <property type="match status" value="1"/>
</dbReference>
<dbReference type="Gene3D" id="1.10.3810.10">
    <property type="entry name" value="Biosynthetic peptidoglycan transglycosylase-like"/>
    <property type="match status" value="1"/>
</dbReference>
<evidence type="ECO:0000259" key="19">
    <source>
        <dbReference type="Pfam" id="PF00912"/>
    </source>
</evidence>
<reference evidence="20" key="1">
    <citation type="submission" date="2022-01" db="EMBL/GenBank/DDBJ databases">
        <title>Paenibacillus spongiae sp. nov., isolated from marine sponge.</title>
        <authorList>
            <person name="Li Z."/>
            <person name="Zhang M."/>
        </authorList>
    </citation>
    <scope>NUCLEOTIDE SEQUENCE</scope>
    <source>
        <strain evidence="20">PHS-Z3</strain>
    </source>
</reference>
<feature type="domain" description="Glycosyl transferase family 51" evidence="19">
    <location>
        <begin position="90"/>
        <end position="263"/>
    </location>
</feature>
<dbReference type="InterPro" id="IPR001264">
    <property type="entry name" value="Glyco_trans_51"/>
</dbReference>
<evidence type="ECO:0000256" key="15">
    <source>
        <dbReference type="ARBA" id="ARBA00049902"/>
    </source>
</evidence>
<evidence type="ECO:0000256" key="4">
    <source>
        <dbReference type="ARBA" id="ARBA00022676"/>
    </source>
</evidence>
<keyword evidence="9" id="KW-0573">Peptidoglycan synthesis</keyword>
<dbReference type="InterPro" id="IPR001460">
    <property type="entry name" value="PCN-bd_Tpept"/>
</dbReference>
<dbReference type="Proteomes" id="UP001057877">
    <property type="component" value="Chromosome"/>
</dbReference>
<proteinExistence type="predicted"/>
<feature type="compositionally biased region" description="Basic and acidic residues" evidence="16">
    <location>
        <begin position="688"/>
        <end position="724"/>
    </location>
</feature>
<feature type="compositionally biased region" description="Basic residues" evidence="16">
    <location>
        <begin position="23"/>
        <end position="35"/>
    </location>
</feature>